<dbReference type="PROSITE" id="PS51375">
    <property type="entry name" value="PPR"/>
    <property type="match status" value="6"/>
</dbReference>
<protein>
    <recommendedName>
        <fullName evidence="4">PROP1-like PPR domain-containing protein</fullName>
    </recommendedName>
</protein>
<name>W9RCX1_9ROSA</name>
<keyword evidence="6" id="KW-1185">Reference proteome</keyword>
<dbReference type="Proteomes" id="UP000030645">
    <property type="component" value="Unassembled WGS sequence"/>
</dbReference>
<dbReference type="SUPFAM" id="SSF48452">
    <property type="entry name" value="TPR-like"/>
    <property type="match status" value="1"/>
</dbReference>
<accession>W9RCX1</accession>
<dbReference type="GO" id="GO:0010019">
    <property type="term" value="P:chloroplast-nucleus signaling pathway"/>
    <property type="evidence" value="ECO:0007669"/>
    <property type="project" value="TreeGrafter"/>
</dbReference>
<organism evidence="5 6">
    <name type="scientific">Morus notabilis</name>
    <dbReference type="NCBI Taxonomy" id="981085"/>
    <lineage>
        <taxon>Eukaryota</taxon>
        <taxon>Viridiplantae</taxon>
        <taxon>Streptophyta</taxon>
        <taxon>Embryophyta</taxon>
        <taxon>Tracheophyta</taxon>
        <taxon>Spermatophyta</taxon>
        <taxon>Magnoliopsida</taxon>
        <taxon>eudicotyledons</taxon>
        <taxon>Gunneridae</taxon>
        <taxon>Pentapetalae</taxon>
        <taxon>rosids</taxon>
        <taxon>fabids</taxon>
        <taxon>Rosales</taxon>
        <taxon>Moraceae</taxon>
        <taxon>Moreae</taxon>
        <taxon>Morus</taxon>
    </lineage>
</organism>
<evidence type="ECO:0000256" key="3">
    <source>
        <dbReference type="PROSITE-ProRule" id="PRU00708"/>
    </source>
</evidence>
<evidence type="ECO:0000256" key="2">
    <source>
        <dbReference type="ARBA" id="ARBA00022737"/>
    </source>
</evidence>
<comment type="similarity">
    <text evidence="1">Belongs to the PPR family. P subfamily.</text>
</comment>
<dbReference type="InterPro" id="IPR011990">
    <property type="entry name" value="TPR-like_helical_dom_sf"/>
</dbReference>
<feature type="repeat" description="PPR" evidence="3">
    <location>
        <begin position="262"/>
        <end position="296"/>
    </location>
</feature>
<gene>
    <name evidence="5" type="ORF">L484_009095</name>
</gene>
<dbReference type="Pfam" id="PF13041">
    <property type="entry name" value="PPR_2"/>
    <property type="match status" value="1"/>
</dbReference>
<dbReference type="OrthoDB" id="185373at2759"/>
<proteinExistence type="inferred from homology"/>
<dbReference type="InterPro" id="IPR002885">
    <property type="entry name" value="PPR_rpt"/>
</dbReference>
<dbReference type="EMBL" id="KE344032">
    <property type="protein sequence ID" value="EXB51131.1"/>
    <property type="molecule type" value="Genomic_DNA"/>
</dbReference>
<dbReference type="Pfam" id="PF01535">
    <property type="entry name" value="PPR"/>
    <property type="match status" value="2"/>
</dbReference>
<dbReference type="InterPro" id="IPR033443">
    <property type="entry name" value="PROP1-like_PPR_dom"/>
</dbReference>
<feature type="repeat" description="PPR" evidence="3">
    <location>
        <begin position="367"/>
        <end position="401"/>
    </location>
</feature>
<feature type="repeat" description="PPR" evidence="3">
    <location>
        <begin position="402"/>
        <end position="436"/>
    </location>
</feature>
<dbReference type="eggNOG" id="KOG4197">
    <property type="taxonomic scope" value="Eukaryota"/>
</dbReference>
<feature type="domain" description="PROP1-like PPR" evidence="4">
    <location>
        <begin position="345"/>
        <end position="498"/>
    </location>
</feature>
<reference evidence="6" key="1">
    <citation type="submission" date="2013-01" db="EMBL/GenBank/DDBJ databases">
        <title>Draft Genome Sequence of a Mulberry Tree, Morus notabilis C.K. Schneid.</title>
        <authorList>
            <person name="He N."/>
            <person name="Zhao S."/>
        </authorList>
    </citation>
    <scope>NUCLEOTIDE SEQUENCE</scope>
</reference>
<dbReference type="KEGG" id="mnt:21392440"/>
<evidence type="ECO:0000313" key="6">
    <source>
        <dbReference type="Proteomes" id="UP000030645"/>
    </source>
</evidence>
<feature type="repeat" description="PPR" evidence="3">
    <location>
        <begin position="332"/>
        <end position="366"/>
    </location>
</feature>
<evidence type="ECO:0000256" key="1">
    <source>
        <dbReference type="ARBA" id="ARBA00007626"/>
    </source>
</evidence>
<keyword evidence="2" id="KW-0677">Repeat</keyword>
<dbReference type="PANTHER" id="PTHR47936">
    <property type="entry name" value="PPR_LONG DOMAIN-CONTAINING PROTEIN"/>
    <property type="match status" value="1"/>
</dbReference>
<dbReference type="GO" id="GO:0009507">
    <property type="term" value="C:chloroplast"/>
    <property type="evidence" value="ECO:0007669"/>
    <property type="project" value="TreeGrafter"/>
</dbReference>
<dbReference type="PANTHER" id="PTHR47936:SF1">
    <property type="entry name" value="PENTATRICOPEPTIDE REPEAT-CONTAINING PROTEIN GUN1, CHLOROPLASTIC"/>
    <property type="match status" value="1"/>
</dbReference>
<sequence length="542" mass="61921">MLTKLLTARQFSISKTNVNAFRSLLFNPLCTKIEPTQVTESPELPSWAKVNPASAHEDDDDFVIPSLANWIETRRLDDPRKLVQQFIDETTETDVDKISKILKNRYSSPEEAAQALDGCGLSVSENTVEQLLKRFSHDWVPAFGVFKWAKLQAGYKHSPELYDLMIDILGKAKKFQLMWELIEEMNNLEGYISLSTMTKAMRRLARVCMYKEAIDVFRGIERFGLSKDVVALNNLMDALMKEKSVEHAYEVFSEVKKSIPVNDQSFNILINGWCRARQLDKARKIMEDMEKHGFKPDTFSYTCLVDAYCGDKDFRKVYALLDEMNDKGCTPNIVTYTILMHALGKAKQVNEALKVYEKMKENGCVPDASFYNSLIFILGKAGRLKDAREVFDDMSKQGVAPNGLTYTTMISCVCDHSLEEEALKLLKKMEEESCKPDLGTYAPLLKMCCKKKRMKVLYFLLNHMFNNDVSIDVGTYSLLITGLCKSGKVEHACSFFEEMVSKGLVPQYSPYKRLLKELEAKNMVETKENIEKLMLQAKELRS</sequence>
<evidence type="ECO:0000313" key="5">
    <source>
        <dbReference type="EMBL" id="EXB51131.1"/>
    </source>
</evidence>
<dbReference type="Pfam" id="PF17177">
    <property type="entry name" value="PPR_long"/>
    <property type="match status" value="1"/>
</dbReference>
<dbReference type="GO" id="GO:0031930">
    <property type="term" value="P:mitochondria-nucleus signaling pathway"/>
    <property type="evidence" value="ECO:0007669"/>
    <property type="project" value="TreeGrafter"/>
</dbReference>
<feature type="repeat" description="PPR" evidence="3">
    <location>
        <begin position="472"/>
        <end position="506"/>
    </location>
</feature>
<dbReference type="NCBIfam" id="TIGR00756">
    <property type="entry name" value="PPR"/>
    <property type="match status" value="6"/>
</dbReference>
<evidence type="ECO:0000259" key="4">
    <source>
        <dbReference type="Pfam" id="PF17177"/>
    </source>
</evidence>
<dbReference type="Gene3D" id="1.25.40.10">
    <property type="entry name" value="Tetratricopeptide repeat domain"/>
    <property type="match status" value="3"/>
</dbReference>
<feature type="repeat" description="PPR" evidence="3">
    <location>
        <begin position="297"/>
        <end position="331"/>
    </location>
</feature>
<dbReference type="AlphaFoldDB" id="W9RCX1"/>